<evidence type="ECO:0000313" key="11">
    <source>
        <dbReference type="Proteomes" id="UP001202328"/>
    </source>
</evidence>
<evidence type="ECO:0000256" key="2">
    <source>
        <dbReference type="ARBA" id="ARBA00007079"/>
    </source>
</evidence>
<gene>
    <name evidence="10" type="ORF">MKW98_012709</name>
</gene>
<evidence type="ECO:0000256" key="6">
    <source>
        <dbReference type="ARBA" id="ARBA00023065"/>
    </source>
</evidence>
<comment type="caution">
    <text evidence="10">The sequence shown here is derived from an EMBL/GenBank/DDBJ whole genome shotgun (WGS) entry which is preliminary data.</text>
</comment>
<dbReference type="Pfam" id="PF11744">
    <property type="entry name" value="ALMT"/>
    <property type="match status" value="1"/>
</dbReference>
<evidence type="ECO:0000256" key="7">
    <source>
        <dbReference type="ARBA" id="ARBA00023136"/>
    </source>
</evidence>
<sequence>MDIAEPAANRKNIVWDVIIYGWCWLKALAERYKKLVVEFKNKVKKVGTDDPRRVTHSIKVGLALSLVSLIYYDKPLYGGFGSSTMWAVLTVVVVFEFRVGATLSKGINRVLATSVAGSLGLVVHHLACLTGDKVEPVLLCFSVFLLTAASTFTRFFPGVKARYDYGMVIFILTFSLVSVSAYKTDEILPVAGERLITILIGCVTCDVISIFLFPAWAGEDLHKLIFQNIEQLAMFLDGFGGEYFGEEDNEENKNVVTGKKSFLEGYKKILTSKHEEEALTNFARWEPPHGSFQFGYPWKHYVEIGKLTRQCAYRINDLHNCIKSKIKAQSEFKKIIQDSCMELGKESGITLQELSEAVKQMTYLKSAPKHIKNLKKTTGNFKEFLKTVTLENSNVLEDVISGAMVASLLVDIVGCIEDIAESIIELAHLAKFKGADPAVRQEKLSQHSGNIKVHL</sequence>
<protein>
    <recommendedName>
        <fullName evidence="12">Aluminum-activated malate transporter</fullName>
    </recommendedName>
</protein>
<evidence type="ECO:0000256" key="9">
    <source>
        <dbReference type="SAM" id="Phobius"/>
    </source>
</evidence>
<keyword evidence="4 9" id="KW-0812">Transmembrane</keyword>
<organism evidence="10 11">
    <name type="scientific">Papaver atlanticum</name>
    <dbReference type="NCBI Taxonomy" id="357466"/>
    <lineage>
        <taxon>Eukaryota</taxon>
        <taxon>Viridiplantae</taxon>
        <taxon>Streptophyta</taxon>
        <taxon>Embryophyta</taxon>
        <taxon>Tracheophyta</taxon>
        <taxon>Spermatophyta</taxon>
        <taxon>Magnoliopsida</taxon>
        <taxon>Ranunculales</taxon>
        <taxon>Papaveraceae</taxon>
        <taxon>Papaveroideae</taxon>
        <taxon>Papaver</taxon>
    </lineage>
</organism>
<name>A0AAD4SU25_9MAGN</name>
<dbReference type="EMBL" id="JAJJMB010008385">
    <property type="protein sequence ID" value="KAI3923920.1"/>
    <property type="molecule type" value="Genomic_DNA"/>
</dbReference>
<keyword evidence="6" id="KW-0406">Ion transport</keyword>
<feature type="transmembrane region" description="Helical" evidence="9">
    <location>
        <begin position="163"/>
        <end position="182"/>
    </location>
</feature>
<evidence type="ECO:0000313" key="10">
    <source>
        <dbReference type="EMBL" id="KAI3923920.1"/>
    </source>
</evidence>
<comment type="subcellular location">
    <subcellularLocation>
        <location evidence="1">Membrane</location>
        <topology evidence="1">Multi-pass membrane protein</topology>
    </subcellularLocation>
</comment>
<keyword evidence="7 9" id="KW-0472">Membrane</keyword>
<dbReference type="GO" id="GO:0034220">
    <property type="term" value="P:monoatomic ion transmembrane transport"/>
    <property type="evidence" value="ECO:0007669"/>
    <property type="project" value="UniProtKB-KW"/>
</dbReference>
<evidence type="ECO:0000256" key="3">
    <source>
        <dbReference type="ARBA" id="ARBA00022448"/>
    </source>
</evidence>
<reference evidence="10" key="1">
    <citation type="submission" date="2022-04" db="EMBL/GenBank/DDBJ databases">
        <title>A functionally conserved STORR gene fusion in Papaver species that diverged 16.8 million years ago.</title>
        <authorList>
            <person name="Catania T."/>
        </authorList>
    </citation>
    <scope>NUCLEOTIDE SEQUENCE</scope>
    <source>
        <strain evidence="10">S-188037</strain>
    </source>
</reference>
<dbReference type="GO" id="GO:0015743">
    <property type="term" value="P:malate transport"/>
    <property type="evidence" value="ECO:0007669"/>
    <property type="project" value="InterPro"/>
</dbReference>
<evidence type="ECO:0000256" key="8">
    <source>
        <dbReference type="ARBA" id="ARBA00023303"/>
    </source>
</evidence>
<proteinExistence type="inferred from homology"/>
<keyword evidence="8" id="KW-0407">Ion channel</keyword>
<dbReference type="InterPro" id="IPR020966">
    <property type="entry name" value="ALMT"/>
</dbReference>
<accession>A0AAD4SU25</accession>
<evidence type="ECO:0008006" key="12">
    <source>
        <dbReference type="Google" id="ProtNLM"/>
    </source>
</evidence>
<feature type="transmembrane region" description="Helical" evidence="9">
    <location>
        <begin position="194"/>
        <end position="217"/>
    </location>
</feature>
<feature type="transmembrane region" description="Helical" evidence="9">
    <location>
        <begin position="136"/>
        <end position="156"/>
    </location>
</feature>
<feature type="transmembrane region" description="Helical" evidence="9">
    <location>
        <begin position="84"/>
        <end position="103"/>
    </location>
</feature>
<keyword evidence="3" id="KW-0813">Transport</keyword>
<evidence type="ECO:0000256" key="4">
    <source>
        <dbReference type="ARBA" id="ARBA00022692"/>
    </source>
</evidence>
<dbReference type="GO" id="GO:0016020">
    <property type="term" value="C:membrane"/>
    <property type="evidence" value="ECO:0007669"/>
    <property type="project" value="UniProtKB-SubCell"/>
</dbReference>
<dbReference type="Proteomes" id="UP001202328">
    <property type="component" value="Unassembled WGS sequence"/>
</dbReference>
<evidence type="ECO:0000256" key="1">
    <source>
        <dbReference type="ARBA" id="ARBA00004141"/>
    </source>
</evidence>
<dbReference type="PANTHER" id="PTHR31086">
    <property type="entry name" value="ALUMINUM-ACTIVATED MALATE TRANSPORTER 10"/>
    <property type="match status" value="1"/>
</dbReference>
<comment type="similarity">
    <text evidence="2">Belongs to the aromatic acid exporter (TC 2.A.85) family.</text>
</comment>
<feature type="transmembrane region" description="Helical" evidence="9">
    <location>
        <begin position="110"/>
        <end position="130"/>
    </location>
</feature>
<keyword evidence="11" id="KW-1185">Reference proteome</keyword>
<keyword evidence="5 9" id="KW-1133">Transmembrane helix</keyword>
<evidence type="ECO:0000256" key="5">
    <source>
        <dbReference type="ARBA" id="ARBA00022989"/>
    </source>
</evidence>
<dbReference type="AlphaFoldDB" id="A0AAD4SU25"/>